<comment type="caution">
    <text evidence="1">The sequence shown here is derived from an EMBL/GenBank/DDBJ whole genome shotgun (WGS) entry which is preliminary data.</text>
</comment>
<organism evidence="1 2">
    <name type="scientific">Purpureocillium lilacinum</name>
    <name type="common">Paecilomyces lilacinus</name>
    <dbReference type="NCBI Taxonomy" id="33203"/>
    <lineage>
        <taxon>Eukaryota</taxon>
        <taxon>Fungi</taxon>
        <taxon>Dikarya</taxon>
        <taxon>Ascomycota</taxon>
        <taxon>Pezizomycotina</taxon>
        <taxon>Sordariomycetes</taxon>
        <taxon>Hypocreomycetidae</taxon>
        <taxon>Hypocreales</taxon>
        <taxon>Ophiocordycipitaceae</taxon>
        <taxon>Purpureocillium</taxon>
    </lineage>
</organism>
<proteinExistence type="predicted"/>
<accession>A0ACC4DEU0</accession>
<protein>
    <submittedName>
        <fullName evidence="1">Uncharacterized protein</fullName>
    </submittedName>
</protein>
<sequence length="247" mass="26941">MPRNSSQETPVPCLSFRSGPASYGHFLHVRESHETRPSSNGGRGRPPALQRMQMTHQTACRILGPMSTPRLSLIAPVDCLMLAEGTFAQQHRLIVGSGCGRVSSSDWREPSLWRPGSDDEISPTSHRPRSAAADSAINTRANVRALASTRRHQSPTCSDEKRASLGFKHSVGTRHALNDQSLSGDVVKSEYPLYGRLQHPALLPMQPTLPALGLSASVRDSAQPGRRLGLERLRRQPSIVFEFPGGT</sequence>
<dbReference type="EMBL" id="JBGNUJ010000011">
    <property type="protein sequence ID" value="KAL3953966.1"/>
    <property type="molecule type" value="Genomic_DNA"/>
</dbReference>
<dbReference type="Proteomes" id="UP001638806">
    <property type="component" value="Unassembled WGS sequence"/>
</dbReference>
<gene>
    <name evidence="1" type="ORF">ACCO45_011922</name>
</gene>
<keyword evidence="2" id="KW-1185">Reference proteome</keyword>
<name>A0ACC4DEU0_PURLI</name>
<evidence type="ECO:0000313" key="1">
    <source>
        <dbReference type="EMBL" id="KAL3953966.1"/>
    </source>
</evidence>
<evidence type="ECO:0000313" key="2">
    <source>
        <dbReference type="Proteomes" id="UP001638806"/>
    </source>
</evidence>
<reference evidence="1" key="1">
    <citation type="submission" date="2024-12" db="EMBL/GenBank/DDBJ databases">
        <title>Comparative genomics and development of molecular markers within Purpureocillium lilacinum and among Purpureocillium species.</title>
        <authorList>
            <person name="Yeh Z.-Y."/>
            <person name="Ni N.-T."/>
            <person name="Lo P.-H."/>
            <person name="Mushyakhwo K."/>
            <person name="Lin C.-F."/>
            <person name="Nai Y.-S."/>
        </authorList>
    </citation>
    <scope>NUCLEOTIDE SEQUENCE</scope>
    <source>
        <strain evidence="1">NCHU-NPUST-175</strain>
    </source>
</reference>